<keyword evidence="3 6" id="KW-1133">Transmembrane helix</keyword>
<evidence type="ECO:0000259" key="8">
    <source>
        <dbReference type="PROSITE" id="PS50850"/>
    </source>
</evidence>
<feature type="transmembrane region" description="Helical" evidence="6">
    <location>
        <begin position="379"/>
        <end position="399"/>
    </location>
</feature>
<evidence type="ECO:0000256" key="5">
    <source>
        <dbReference type="SAM" id="MobiDB-lite"/>
    </source>
</evidence>
<sequence length="504" mass="56085">MQFIKMAANSICRRLALLALCSHRLHSQSQPFRRYCGHGEAPTVRVVPSRFTLLRAREFAWDEYTQQSVVAGYYYGYVTTQLLGGIAAVKWGGKMVVGPAVALTGLFSLVSPVAARQGGEIAFTITRVLQGAASGVVFPAIQSLFSYWFPPNERTKYAALTFASIHLGTVIGMTLSGALLAWYGWPLVFYFFGVIGILFLIPWWYFVYDRPEVHPRISKSEKAFLQESLSVAKTDVGVQVVVPWKSILTSPAVWAITSVHFGYNWVLFTFVSGLPTYMKAILDYDPQKGAFWSSLPYLLQWISSMFCGVFSQWIRRRGYLSHLTTFKIMNGVCEVSSNFTSVNQSLKFHKIYITFFGNFSVLLGSALSLLTITFVGKDYIVILVMFSSYGLLAGAFYGGSYLNHVDISPNYAGILSGINQTFAAASGIAAPLVIGRLTQGMQTISQWDIVFYISIGISLASYVVYLIFGQVKVQPWNMPEPDSNSERDPKSSPNSTEELTKCRY</sequence>
<dbReference type="PANTHER" id="PTHR11662:SF399">
    <property type="entry name" value="FI19708P1-RELATED"/>
    <property type="match status" value="1"/>
</dbReference>
<comment type="caution">
    <text evidence="9">The sequence shown here is derived from an EMBL/GenBank/DDBJ whole genome shotgun (WGS) entry which is preliminary data.</text>
</comment>
<dbReference type="PROSITE" id="PS50850">
    <property type="entry name" value="MFS"/>
    <property type="match status" value="1"/>
</dbReference>
<accession>A0A8K0JY97</accession>
<dbReference type="SUPFAM" id="SSF103473">
    <property type="entry name" value="MFS general substrate transporter"/>
    <property type="match status" value="1"/>
</dbReference>
<evidence type="ECO:0000256" key="7">
    <source>
        <dbReference type="SAM" id="SignalP"/>
    </source>
</evidence>
<evidence type="ECO:0000256" key="6">
    <source>
        <dbReference type="SAM" id="Phobius"/>
    </source>
</evidence>
<dbReference type="Gene3D" id="1.20.1250.20">
    <property type="entry name" value="MFS general substrate transporter like domains"/>
    <property type="match status" value="2"/>
</dbReference>
<feature type="transmembrane region" description="Helical" evidence="6">
    <location>
        <begin position="252"/>
        <end position="274"/>
    </location>
</feature>
<dbReference type="OrthoDB" id="2985014at2759"/>
<evidence type="ECO:0000313" key="9">
    <source>
        <dbReference type="EMBL" id="KAG8224866.1"/>
    </source>
</evidence>
<comment type="subcellular location">
    <subcellularLocation>
        <location evidence="1">Membrane</location>
        <topology evidence="1">Multi-pass membrane protein</topology>
    </subcellularLocation>
</comment>
<feature type="domain" description="Major facilitator superfamily (MFS) profile" evidence="8">
    <location>
        <begin position="1"/>
        <end position="473"/>
    </location>
</feature>
<evidence type="ECO:0000313" key="10">
    <source>
        <dbReference type="Proteomes" id="UP000792457"/>
    </source>
</evidence>
<feature type="transmembrane region" description="Helical" evidence="6">
    <location>
        <begin position="121"/>
        <end position="145"/>
    </location>
</feature>
<feature type="transmembrane region" description="Helical" evidence="6">
    <location>
        <begin position="157"/>
        <end position="183"/>
    </location>
</feature>
<feature type="transmembrane region" description="Helical" evidence="6">
    <location>
        <begin position="411"/>
        <end position="434"/>
    </location>
</feature>
<dbReference type="InterPro" id="IPR020846">
    <property type="entry name" value="MFS_dom"/>
</dbReference>
<protein>
    <recommendedName>
        <fullName evidence="8">Major facilitator superfamily (MFS) profile domain-containing protein</fullName>
    </recommendedName>
</protein>
<dbReference type="PANTHER" id="PTHR11662">
    <property type="entry name" value="SOLUTE CARRIER FAMILY 17"/>
    <property type="match status" value="1"/>
</dbReference>
<evidence type="ECO:0000256" key="2">
    <source>
        <dbReference type="ARBA" id="ARBA00022692"/>
    </source>
</evidence>
<feature type="transmembrane region" description="Helical" evidence="6">
    <location>
        <begin position="294"/>
        <end position="314"/>
    </location>
</feature>
<dbReference type="GO" id="GO:0006820">
    <property type="term" value="P:monoatomic anion transport"/>
    <property type="evidence" value="ECO:0007669"/>
    <property type="project" value="TreeGrafter"/>
</dbReference>
<dbReference type="Proteomes" id="UP000792457">
    <property type="component" value="Unassembled WGS sequence"/>
</dbReference>
<feature type="signal peptide" evidence="7">
    <location>
        <begin position="1"/>
        <end position="27"/>
    </location>
</feature>
<name>A0A8K0JY97_LADFU</name>
<evidence type="ECO:0000256" key="3">
    <source>
        <dbReference type="ARBA" id="ARBA00022989"/>
    </source>
</evidence>
<dbReference type="GO" id="GO:0016020">
    <property type="term" value="C:membrane"/>
    <property type="evidence" value="ECO:0007669"/>
    <property type="project" value="UniProtKB-SubCell"/>
</dbReference>
<feature type="transmembrane region" description="Helical" evidence="6">
    <location>
        <begin position="189"/>
        <end position="208"/>
    </location>
</feature>
<feature type="region of interest" description="Disordered" evidence="5">
    <location>
        <begin position="479"/>
        <end position="504"/>
    </location>
</feature>
<reference evidence="9" key="2">
    <citation type="submission" date="2017-10" db="EMBL/GenBank/DDBJ databases">
        <title>Ladona fulva Genome sequencing and assembly.</title>
        <authorList>
            <person name="Murali S."/>
            <person name="Richards S."/>
            <person name="Bandaranaike D."/>
            <person name="Bellair M."/>
            <person name="Blankenburg K."/>
            <person name="Chao H."/>
            <person name="Dinh H."/>
            <person name="Doddapaneni H."/>
            <person name="Dugan-Rocha S."/>
            <person name="Elkadiri S."/>
            <person name="Gnanaolivu R."/>
            <person name="Hernandez B."/>
            <person name="Skinner E."/>
            <person name="Javaid M."/>
            <person name="Lee S."/>
            <person name="Li M."/>
            <person name="Ming W."/>
            <person name="Munidasa M."/>
            <person name="Muniz J."/>
            <person name="Nguyen L."/>
            <person name="Hughes D."/>
            <person name="Osuji N."/>
            <person name="Pu L.-L."/>
            <person name="Puazo M."/>
            <person name="Qu C."/>
            <person name="Quiroz J."/>
            <person name="Raj R."/>
            <person name="Weissenberger G."/>
            <person name="Xin Y."/>
            <person name="Zou X."/>
            <person name="Han Y."/>
            <person name="Worley K."/>
            <person name="Muzny D."/>
            <person name="Gibbs R."/>
        </authorList>
    </citation>
    <scope>NUCLEOTIDE SEQUENCE</scope>
    <source>
        <strain evidence="9">Sampled in the wild</strain>
    </source>
</reference>
<dbReference type="InterPro" id="IPR036259">
    <property type="entry name" value="MFS_trans_sf"/>
</dbReference>
<feature type="transmembrane region" description="Helical" evidence="6">
    <location>
        <begin position="449"/>
        <end position="468"/>
    </location>
</feature>
<dbReference type="Pfam" id="PF07690">
    <property type="entry name" value="MFS_1"/>
    <property type="match status" value="1"/>
</dbReference>
<keyword evidence="4 6" id="KW-0472">Membrane</keyword>
<dbReference type="GO" id="GO:0022857">
    <property type="term" value="F:transmembrane transporter activity"/>
    <property type="evidence" value="ECO:0007669"/>
    <property type="project" value="InterPro"/>
</dbReference>
<dbReference type="EMBL" id="KZ308214">
    <property type="protein sequence ID" value="KAG8224866.1"/>
    <property type="molecule type" value="Genomic_DNA"/>
</dbReference>
<keyword evidence="2 6" id="KW-0812">Transmembrane</keyword>
<organism evidence="9 10">
    <name type="scientific">Ladona fulva</name>
    <name type="common">Scarce chaser dragonfly</name>
    <name type="synonym">Libellula fulva</name>
    <dbReference type="NCBI Taxonomy" id="123851"/>
    <lineage>
        <taxon>Eukaryota</taxon>
        <taxon>Metazoa</taxon>
        <taxon>Ecdysozoa</taxon>
        <taxon>Arthropoda</taxon>
        <taxon>Hexapoda</taxon>
        <taxon>Insecta</taxon>
        <taxon>Pterygota</taxon>
        <taxon>Palaeoptera</taxon>
        <taxon>Odonata</taxon>
        <taxon>Epiprocta</taxon>
        <taxon>Anisoptera</taxon>
        <taxon>Libelluloidea</taxon>
        <taxon>Libellulidae</taxon>
        <taxon>Ladona</taxon>
    </lineage>
</organism>
<dbReference type="InterPro" id="IPR011701">
    <property type="entry name" value="MFS"/>
</dbReference>
<dbReference type="AlphaFoldDB" id="A0A8K0JY97"/>
<feature type="chain" id="PRO_5035466764" description="Major facilitator superfamily (MFS) profile domain-containing protein" evidence="7">
    <location>
        <begin position="28"/>
        <end position="504"/>
    </location>
</feature>
<evidence type="ECO:0000256" key="4">
    <source>
        <dbReference type="ARBA" id="ARBA00023136"/>
    </source>
</evidence>
<gene>
    <name evidence="9" type="ORF">J437_LFUL006460</name>
</gene>
<feature type="transmembrane region" description="Helical" evidence="6">
    <location>
        <begin position="351"/>
        <end position="373"/>
    </location>
</feature>
<dbReference type="InterPro" id="IPR050382">
    <property type="entry name" value="MFS_Na/Anion_cotransporter"/>
</dbReference>
<feature type="transmembrane region" description="Helical" evidence="6">
    <location>
        <begin position="96"/>
        <end position="115"/>
    </location>
</feature>
<keyword evidence="10" id="KW-1185">Reference proteome</keyword>
<keyword evidence="7" id="KW-0732">Signal</keyword>
<evidence type="ECO:0000256" key="1">
    <source>
        <dbReference type="ARBA" id="ARBA00004141"/>
    </source>
</evidence>
<reference evidence="9" key="1">
    <citation type="submission" date="2013-04" db="EMBL/GenBank/DDBJ databases">
        <authorList>
            <person name="Qu J."/>
            <person name="Murali S.C."/>
            <person name="Bandaranaike D."/>
            <person name="Bellair M."/>
            <person name="Blankenburg K."/>
            <person name="Chao H."/>
            <person name="Dinh H."/>
            <person name="Doddapaneni H."/>
            <person name="Downs B."/>
            <person name="Dugan-Rocha S."/>
            <person name="Elkadiri S."/>
            <person name="Gnanaolivu R.D."/>
            <person name="Hernandez B."/>
            <person name="Javaid M."/>
            <person name="Jayaseelan J.C."/>
            <person name="Lee S."/>
            <person name="Li M."/>
            <person name="Ming W."/>
            <person name="Munidasa M."/>
            <person name="Muniz J."/>
            <person name="Nguyen L."/>
            <person name="Ongeri F."/>
            <person name="Osuji N."/>
            <person name="Pu L.-L."/>
            <person name="Puazo M."/>
            <person name="Qu C."/>
            <person name="Quiroz J."/>
            <person name="Raj R."/>
            <person name="Weissenberger G."/>
            <person name="Xin Y."/>
            <person name="Zou X."/>
            <person name="Han Y."/>
            <person name="Richards S."/>
            <person name="Worley K."/>
            <person name="Muzny D."/>
            <person name="Gibbs R."/>
        </authorList>
    </citation>
    <scope>NUCLEOTIDE SEQUENCE</scope>
    <source>
        <strain evidence="9">Sampled in the wild</strain>
    </source>
</reference>
<proteinExistence type="predicted"/>
<dbReference type="FunFam" id="1.20.1250.20:FF:000423">
    <property type="entry name" value="Putative inorganic phosphate cotransporter-like Protein"/>
    <property type="match status" value="1"/>
</dbReference>